<dbReference type="Pfam" id="PF00296">
    <property type="entry name" value="Bac_luciferase"/>
    <property type="match status" value="1"/>
</dbReference>
<dbReference type="SUPFAM" id="SSF51679">
    <property type="entry name" value="Bacterial luciferase-like"/>
    <property type="match status" value="1"/>
</dbReference>
<reference evidence="3" key="1">
    <citation type="submission" date="2018-05" db="EMBL/GenBank/DDBJ databases">
        <authorList>
            <person name="Lanie J.A."/>
            <person name="Ng W.-L."/>
            <person name="Kazmierczak K.M."/>
            <person name="Andrzejewski T.M."/>
            <person name="Davidsen T.M."/>
            <person name="Wayne K.J."/>
            <person name="Tettelin H."/>
            <person name="Glass J.I."/>
            <person name="Rusch D."/>
            <person name="Podicherti R."/>
            <person name="Tsui H.-C.T."/>
            <person name="Winkler M.E."/>
        </authorList>
    </citation>
    <scope>NUCLEOTIDE SEQUENCE</scope>
</reference>
<dbReference type="AlphaFoldDB" id="A0A381ZMT3"/>
<gene>
    <name evidence="3" type="ORF">METZ01_LOCUS143492</name>
</gene>
<proteinExistence type="predicted"/>
<name>A0A381ZMT3_9ZZZZ</name>
<dbReference type="PANTHER" id="PTHR43244">
    <property type="match status" value="1"/>
</dbReference>
<dbReference type="PANTHER" id="PTHR43244:SF1">
    <property type="entry name" value="5,10-METHYLENETETRAHYDROMETHANOPTERIN REDUCTASE"/>
    <property type="match status" value="1"/>
</dbReference>
<dbReference type="InterPro" id="IPR011251">
    <property type="entry name" value="Luciferase-like_dom"/>
</dbReference>
<dbReference type="Gene3D" id="3.20.20.30">
    <property type="entry name" value="Luciferase-like domain"/>
    <property type="match status" value="1"/>
</dbReference>
<evidence type="ECO:0000313" key="3">
    <source>
        <dbReference type="EMBL" id="SVA90638.1"/>
    </source>
</evidence>
<feature type="domain" description="Luciferase-like" evidence="2">
    <location>
        <begin position="18"/>
        <end position="315"/>
    </location>
</feature>
<dbReference type="EMBL" id="UINC01021968">
    <property type="protein sequence ID" value="SVA90638.1"/>
    <property type="molecule type" value="Genomic_DNA"/>
</dbReference>
<dbReference type="CDD" id="cd01097">
    <property type="entry name" value="Tetrahydromethanopterin_reductase"/>
    <property type="match status" value="1"/>
</dbReference>
<dbReference type="InterPro" id="IPR036661">
    <property type="entry name" value="Luciferase-like_sf"/>
</dbReference>
<dbReference type="GO" id="GO:0016705">
    <property type="term" value="F:oxidoreductase activity, acting on paired donors, with incorporation or reduction of molecular oxygen"/>
    <property type="evidence" value="ECO:0007669"/>
    <property type="project" value="InterPro"/>
</dbReference>
<keyword evidence="1" id="KW-0560">Oxidoreductase</keyword>
<dbReference type="InterPro" id="IPR050564">
    <property type="entry name" value="F420-G6PD/mer"/>
</dbReference>
<evidence type="ECO:0000259" key="2">
    <source>
        <dbReference type="Pfam" id="PF00296"/>
    </source>
</evidence>
<evidence type="ECO:0000256" key="1">
    <source>
        <dbReference type="ARBA" id="ARBA00023002"/>
    </source>
</evidence>
<protein>
    <recommendedName>
        <fullName evidence="2">Luciferase-like domain-containing protein</fullName>
    </recommendedName>
</protein>
<organism evidence="3">
    <name type="scientific">marine metagenome</name>
    <dbReference type="NCBI Taxonomy" id="408172"/>
    <lineage>
        <taxon>unclassified sequences</taxon>
        <taxon>metagenomes</taxon>
        <taxon>ecological metagenomes</taxon>
    </lineage>
</organism>
<sequence length="345" mass="37498">MKISISIGAYNRVDVVGMVDYIQHAEKLGVAYAWSAEAWGHDAVTSLGYLAGKTEKIILGTGIMQISARTPSMTAMTALSLANLSNGRFILGLGVSGPQVVEGLQGVSYKGPLGRLKENVEIIKMAFRGEKVVYDGRHFTLPLPGGEGKSLRLDHSPRDIPIFLATLGPKSLEYTGAVADGWLGTSFSPDHPEAHIDYLKMGAEKAGRSLADLELHSSCNVAIGENVQEMINAHKPGVAFSMGAMGSENTNFYNDAFKRAGYTDDALAIQRLWKDGKRQAAIDRVPDAMVTEFSAIGTEDMVRKRFETYRDAGINALTLRLDNNIEIGQRISQLEGIMDLLPDRH</sequence>
<accession>A0A381ZMT3</accession>